<evidence type="ECO:0000313" key="2">
    <source>
        <dbReference type="EMBL" id="MQT03180.1"/>
    </source>
</evidence>
<reference evidence="2 3" key="1">
    <citation type="submission" date="2019-05" db="EMBL/GenBank/DDBJ databases">
        <title>Comparative genomics and metabolomics analyses of clavulanic acid producing Streptomyces species provides insight into specialized metabolism and evolution of beta-lactam biosynthetic gene clusters.</title>
        <authorList>
            <person name="Moore M.A."/>
            <person name="Cruz-Morales P."/>
            <person name="Barona Gomez F."/>
            <person name="Kapil T."/>
        </authorList>
    </citation>
    <scope>NUCLEOTIDE SEQUENCE [LARGE SCALE GENOMIC DNA]</scope>
    <source>
        <strain evidence="2 3">NRRL 5741</strain>
    </source>
</reference>
<dbReference type="AlphaFoldDB" id="A0A646KM73"/>
<keyword evidence="1" id="KW-0175">Coiled coil</keyword>
<evidence type="ECO:0000313" key="3">
    <source>
        <dbReference type="Proteomes" id="UP000419138"/>
    </source>
</evidence>
<keyword evidence="3" id="KW-1185">Reference proteome</keyword>
<sequence length="1226" mass="125635">MTRLTFTLDGRDQLSRVLDGAGTAADRLGRRLLIAGIDGEAAMARLGRATTQRMAAMQRDATTSAQKIGSLRRSLVSLAPAAVPAAASLAPIAAGAGAVAIAAVALTAALGPQIAAMRNAAEAEKTYRDAVEKSGARSKEAVAAQAEYARAVAKLPPETRRAAAALSVATAEYKAWSDALAGDTMGPVTKSFALFSGLLPKTSGLVRSTSSELDRMMTILAGGMETPGFDRLNQRFEAFAASTLRRVNEGLLELAQTDTSEVGSGAAEFMAFARAQGPAVGETLRSVAQALTTLLVAGADVGVGLLQVINVLAQLVGSVPPEAIAALLQLAIAIKAVTLAAAGTAAARAALAALGVQMLAMSTAAAAAPGRLAAVGAAVGALSRTAKLAAAGTGIGLLLIGLSQLSQVGKSAPPDIDKLTTSLGNLGRTGKASGTVAAEFGADFEKLREQIAKVLDPSVAESVNNWGATITGGLLDAGDATEEFTRSVDSIDSALAQLVSSGKADQARAALAAMLDGMDPEQAAKLRSGLDGYKEALASLRFEQQLAADAAGLFGAQAQDVQAKLDAQKRSTDGLRDSLIALNEVQRAATDGRAGMEAAIDAAAAGTKRYATALRMSGGELNLSSEAARSASTILNDLARKTENAVTSARESGRSWDYARGQYERGRGALIRAADAMGLSRAEARRYADQILKTPNKTAYIRGDLADLKAKLAKAKADLARVPDSRKASVQARIDQLQAAIRQARADLASIDGRTATTRVVTEYSYVKKGPGPHKSGYVFADGGLVRGPGTSTSDSIDARLSNNEFVIRAASVARYGVAFLNAINEGRLSPSSLGTAAGATVVGTGSMAGAGAEAGRGLSAGLRGSTGGVESSARVMAAAVVAGVKAELEIKSPSKKMEALAKDTGKGMIKGLTGAKSQIKATARDLVKDIWAAWKGMKSPKDSVLAAMVTQGTAVLQSLAGRRDELAARIKTAKTFAADTTARARQSSALSSLGIDDEKVTAGSIKGGLQQKLSKLKSFVAYVKTLAKRGLSKTLLKQILEMGPEDGYAYASALAGADAATFKSINSLQSELNKGADSLGKAGADLLYDSGRDSGKGFLAGLTSQQDAIEAQMLKIAKAMETAIRKALGLKTPKAGRHSTEGLALGLTEQLPVLDQALATVTGRVASAQPVIGRAAVVGASAQPPVSIQIDVHGAMDPIAVGREIRRTLLSLKRDYGVNVNLGVA</sequence>
<dbReference type="OrthoDB" id="2183194at2"/>
<evidence type="ECO:0008006" key="4">
    <source>
        <dbReference type="Google" id="ProtNLM"/>
    </source>
</evidence>
<organism evidence="2 3">
    <name type="scientific">Streptomyces jumonjinensis</name>
    <dbReference type="NCBI Taxonomy" id="1945"/>
    <lineage>
        <taxon>Bacteria</taxon>
        <taxon>Bacillati</taxon>
        <taxon>Actinomycetota</taxon>
        <taxon>Actinomycetes</taxon>
        <taxon>Kitasatosporales</taxon>
        <taxon>Streptomycetaceae</taxon>
        <taxon>Streptomyces</taxon>
    </lineage>
</organism>
<name>A0A646KM73_STRJU</name>
<dbReference type="EMBL" id="VCLA01000164">
    <property type="protein sequence ID" value="MQT03180.1"/>
    <property type="molecule type" value="Genomic_DNA"/>
</dbReference>
<evidence type="ECO:0000256" key="1">
    <source>
        <dbReference type="SAM" id="Coils"/>
    </source>
</evidence>
<accession>A0A646KM73</accession>
<gene>
    <name evidence="2" type="ORF">FF041_24210</name>
</gene>
<proteinExistence type="predicted"/>
<feature type="coiled-coil region" evidence="1">
    <location>
        <begin position="727"/>
        <end position="754"/>
    </location>
</feature>
<protein>
    <recommendedName>
        <fullName evidence="4">Phage tail tape measure protein</fullName>
    </recommendedName>
</protein>
<comment type="caution">
    <text evidence="2">The sequence shown here is derived from an EMBL/GenBank/DDBJ whole genome shotgun (WGS) entry which is preliminary data.</text>
</comment>
<dbReference type="RefSeq" id="WP_153524735.1">
    <property type="nucleotide sequence ID" value="NZ_JBEPDZ010000017.1"/>
</dbReference>
<dbReference type="Proteomes" id="UP000419138">
    <property type="component" value="Unassembled WGS sequence"/>
</dbReference>